<dbReference type="eggNOG" id="COG0463">
    <property type="taxonomic scope" value="Bacteria"/>
</dbReference>
<dbReference type="CAZy" id="GT2">
    <property type="family name" value="Glycosyltransferase Family 2"/>
</dbReference>
<evidence type="ECO:0000313" key="6">
    <source>
        <dbReference type="EMBL" id="ABG62058.1"/>
    </source>
</evidence>
<dbReference type="GO" id="GO:0016757">
    <property type="term" value="F:glycosyltransferase activity"/>
    <property type="evidence" value="ECO:0007669"/>
    <property type="project" value="UniProtKB-KW"/>
</dbReference>
<dbReference type="Pfam" id="PF00535">
    <property type="entry name" value="Glycos_transf_2"/>
    <property type="match status" value="1"/>
</dbReference>
<keyword evidence="4" id="KW-0812">Transmembrane</keyword>
<dbReference type="AlphaFoldDB" id="Q11KL7"/>
<feature type="domain" description="Glycosyltransferase 2-like" evidence="5">
    <location>
        <begin position="12"/>
        <end position="169"/>
    </location>
</feature>
<dbReference type="EMBL" id="CP000390">
    <property type="protein sequence ID" value="ABG62058.1"/>
    <property type="molecule type" value="Genomic_DNA"/>
</dbReference>
<accession>Q11KL7</accession>
<keyword evidence="2" id="KW-0328">Glycosyltransferase</keyword>
<dbReference type="PANTHER" id="PTHR43179:SF12">
    <property type="entry name" value="GALACTOFURANOSYLTRANSFERASE GLFT2"/>
    <property type="match status" value="1"/>
</dbReference>
<evidence type="ECO:0000256" key="4">
    <source>
        <dbReference type="SAM" id="Phobius"/>
    </source>
</evidence>
<dbReference type="Gene3D" id="3.90.550.10">
    <property type="entry name" value="Spore Coat Polysaccharide Biosynthesis Protein SpsA, Chain A"/>
    <property type="match status" value="1"/>
</dbReference>
<evidence type="ECO:0000256" key="2">
    <source>
        <dbReference type="ARBA" id="ARBA00022676"/>
    </source>
</evidence>
<dbReference type="HOGENOM" id="CLU_025996_3_0_5"/>
<name>Q11KL7_CHESB</name>
<evidence type="ECO:0000256" key="3">
    <source>
        <dbReference type="ARBA" id="ARBA00022679"/>
    </source>
</evidence>
<dbReference type="KEGG" id="mes:Meso_0658"/>
<dbReference type="STRING" id="266779.Meso_0658"/>
<dbReference type="InterPro" id="IPR029044">
    <property type="entry name" value="Nucleotide-diphossugar_trans"/>
</dbReference>
<keyword evidence="4" id="KW-0472">Membrane</keyword>
<comment type="similarity">
    <text evidence="1">Belongs to the glycosyltransferase 2 family.</text>
</comment>
<reference evidence="6" key="1">
    <citation type="submission" date="2006-06" db="EMBL/GenBank/DDBJ databases">
        <title>Complete sequence of chromosome of Chelativorans sp. BNC1.</title>
        <authorList>
            <consortium name="US DOE Joint Genome Institute"/>
            <person name="Copeland A."/>
            <person name="Lucas S."/>
            <person name="Lapidus A."/>
            <person name="Barry K."/>
            <person name="Detter J.C."/>
            <person name="Glavina del Rio T."/>
            <person name="Hammon N."/>
            <person name="Israni S."/>
            <person name="Dalin E."/>
            <person name="Tice H."/>
            <person name="Pitluck S."/>
            <person name="Chertkov O."/>
            <person name="Brettin T."/>
            <person name="Bruce D."/>
            <person name="Han C."/>
            <person name="Tapia R."/>
            <person name="Gilna P."/>
            <person name="Schmutz J."/>
            <person name="Larimer F."/>
            <person name="Land M."/>
            <person name="Hauser L."/>
            <person name="Kyrpides N."/>
            <person name="Mikhailova N."/>
            <person name="Richardson P."/>
        </authorList>
    </citation>
    <scope>NUCLEOTIDE SEQUENCE</scope>
    <source>
        <strain evidence="6">BNC1</strain>
    </source>
</reference>
<keyword evidence="4" id="KW-1133">Transmembrane helix</keyword>
<proteinExistence type="inferred from homology"/>
<dbReference type="PANTHER" id="PTHR43179">
    <property type="entry name" value="RHAMNOSYLTRANSFERASE WBBL"/>
    <property type="match status" value="1"/>
</dbReference>
<gene>
    <name evidence="6" type="ordered locus">Meso_0658</name>
</gene>
<dbReference type="InterPro" id="IPR001173">
    <property type="entry name" value="Glyco_trans_2-like"/>
</dbReference>
<feature type="transmembrane region" description="Helical" evidence="4">
    <location>
        <begin position="247"/>
        <end position="273"/>
    </location>
</feature>
<dbReference type="SUPFAM" id="SSF53448">
    <property type="entry name" value="Nucleotide-diphospho-sugar transferases"/>
    <property type="match status" value="1"/>
</dbReference>
<evidence type="ECO:0000256" key="1">
    <source>
        <dbReference type="ARBA" id="ARBA00006739"/>
    </source>
</evidence>
<organism evidence="6">
    <name type="scientific">Chelativorans sp. (strain BNC1)</name>
    <dbReference type="NCBI Taxonomy" id="266779"/>
    <lineage>
        <taxon>Bacteria</taxon>
        <taxon>Pseudomonadati</taxon>
        <taxon>Pseudomonadota</taxon>
        <taxon>Alphaproteobacteria</taxon>
        <taxon>Hyphomicrobiales</taxon>
        <taxon>Phyllobacteriaceae</taxon>
        <taxon>Chelativorans</taxon>
    </lineage>
</organism>
<sequence>MTDAIISDAIDICVCTFRRPALAQTLRSLAGLKLPENYKVSIIIADNDDSPTARDLVIGMMDELRPPVHYIHAPARNISLARNACLDASYARFVAFIDDDETATEEWLLRLVKAAEGSRADVVLGPVRAGYGVDAPEWMRRGDFHSTFPVCAGGEIRTGYTCNVLMRMDAKAIRGRRFRLDRGQTGGEDTAFFDEVYRAGGRIVYAPDAWTDEIVPKDRATFGWLLRRRYRVGQTHGRLLADHKSGLGFAAALALVAAKIAYCAGCTLLTAPWTMSRNRNILRGAMHAGALSGLLGGNELRQYGIQTAGEGHGHAT</sequence>
<protein>
    <submittedName>
        <fullName evidence="6">Glycosyl transferase, family 2</fullName>
    </submittedName>
</protein>
<keyword evidence="3 6" id="KW-0808">Transferase</keyword>
<evidence type="ECO:0000259" key="5">
    <source>
        <dbReference type="Pfam" id="PF00535"/>
    </source>
</evidence>
<dbReference type="OrthoDB" id="6116224at2"/>